<accession>A0ABS5GK79</accession>
<organism evidence="2 3">
    <name type="scientific">Bradyrhizobium denitrificans</name>
    <dbReference type="NCBI Taxonomy" id="2734912"/>
    <lineage>
        <taxon>Bacteria</taxon>
        <taxon>Pseudomonadati</taxon>
        <taxon>Pseudomonadota</taxon>
        <taxon>Alphaproteobacteria</taxon>
        <taxon>Hyphomicrobiales</taxon>
        <taxon>Nitrobacteraceae</taxon>
        <taxon>Bradyrhizobium</taxon>
    </lineage>
</organism>
<keyword evidence="3" id="KW-1185">Reference proteome</keyword>
<evidence type="ECO:0000313" key="3">
    <source>
        <dbReference type="Proteomes" id="UP001314635"/>
    </source>
</evidence>
<protein>
    <submittedName>
        <fullName evidence="2">DUF2384 domain-containing protein</fullName>
    </submittedName>
</protein>
<evidence type="ECO:0000256" key="1">
    <source>
        <dbReference type="SAM" id="Coils"/>
    </source>
</evidence>
<dbReference type="EMBL" id="JAFCLK010000080">
    <property type="protein sequence ID" value="MBR1141580.1"/>
    <property type="molecule type" value="Genomic_DNA"/>
</dbReference>
<proteinExistence type="predicted"/>
<keyword evidence="1" id="KW-0175">Coiled coil</keyword>
<feature type="coiled-coil region" evidence="1">
    <location>
        <begin position="489"/>
        <end position="519"/>
    </location>
</feature>
<gene>
    <name evidence="2" type="ORF">JQ619_38160</name>
</gene>
<dbReference type="Proteomes" id="UP001314635">
    <property type="component" value="Unassembled WGS sequence"/>
</dbReference>
<reference evidence="3" key="1">
    <citation type="journal article" date="2021" name="ISME J.">
        <title>Evolutionary origin and ecological implication of a unique nif island in free-living Bradyrhizobium lineages.</title>
        <authorList>
            <person name="Tao J."/>
        </authorList>
    </citation>
    <scope>NUCLEOTIDE SEQUENCE [LARGE SCALE GENOMIC DNA]</scope>
    <source>
        <strain evidence="3">SZCCT0094</strain>
    </source>
</reference>
<evidence type="ECO:0000313" key="2">
    <source>
        <dbReference type="EMBL" id="MBR1141580.1"/>
    </source>
</evidence>
<comment type="caution">
    <text evidence="2">The sequence shown here is derived from an EMBL/GenBank/DDBJ whole genome shotgun (WGS) entry which is preliminary data.</text>
</comment>
<name>A0ABS5GK79_9BRAD</name>
<sequence>MVAKKGEVQAHHFAHQSARDGNSCLSAGETALHKFAKEVLNERLEIAIPEMFVSAAEDRELVAPATTIKFENARLEVRNGMIVPDVVLELRDRRLLVEFKVTHASDETKIDQIREMNVGAVEVDLSQYRDRPLKEIGDDILYNAPRIWLHNPREDAARARLEQRVRQRAADFQREVASLQAIYRHRWPVNGERDGSNATAIRQNGLCEAVNLAVDGAGCFLVPVVEWQTAVALDLIASQKPFRTRNGLNGLLRRGWVDRRFTSLRDDHARALKDAGLPFALPGKAVELYLRKLKKLGLLHCGATETWTTTSLLRSKLEAAKELRERPAKRRAQIENIVRDQIGDLPESETDSFDFDAWIASPLADRQGSVEDAIQGEEAAWTALCHDISHIRTNIRFSPRSNLHLFGLPCVGELGRMLKQKADEAEQRETAKRQREQAEAEVRLRLLTERAVHYLGDTASIWLNARNVALNGLTPFEAASSSTGLDAAIEALNRKARELELAYQALQRKQKAVAELEKQAMSRYYDPELAALWMRSSRPELGGKSPLEFTCDEATRNRCAEYLPKRRSRR</sequence>